<protein>
    <submittedName>
        <fullName evidence="1">Uncharacterized protein</fullName>
    </submittedName>
</protein>
<reference evidence="1" key="1">
    <citation type="submission" date="2023-04" db="EMBL/GenBank/DDBJ databases">
        <title>A chromosome-level genome assembly of the parasitoid wasp Eretmocerus hayati.</title>
        <authorList>
            <person name="Zhong Y."/>
            <person name="Liu S."/>
            <person name="Liu Y."/>
        </authorList>
    </citation>
    <scope>NUCLEOTIDE SEQUENCE</scope>
    <source>
        <strain evidence="1">ZJU_SS_LIU_2023</strain>
    </source>
</reference>
<accession>A0ACC2PI56</accession>
<gene>
    <name evidence="1" type="ORF">QAD02_018924</name>
</gene>
<name>A0ACC2PI56_9HYME</name>
<comment type="caution">
    <text evidence="1">The sequence shown here is derived from an EMBL/GenBank/DDBJ whole genome shotgun (WGS) entry which is preliminary data.</text>
</comment>
<dbReference type="EMBL" id="CM056741">
    <property type="protein sequence ID" value="KAJ8683132.1"/>
    <property type="molecule type" value="Genomic_DNA"/>
</dbReference>
<dbReference type="Proteomes" id="UP001239111">
    <property type="component" value="Chromosome 1"/>
</dbReference>
<proteinExistence type="predicted"/>
<evidence type="ECO:0000313" key="1">
    <source>
        <dbReference type="EMBL" id="KAJ8683132.1"/>
    </source>
</evidence>
<keyword evidence="2" id="KW-1185">Reference proteome</keyword>
<evidence type="ECO:0000313" key="2">
    <source>
        <dbReference type="Proteomes" id="UP001239111"/>
    </source>
</evidence>
<organism evidence="1 2">
    <name type="scientific">Eretmocerus hayati</name>
    <dbReference type="NCBI Taxonomy" id="131215"/>
    <lineage>
        <taxon>Eukaryota</taxon>
        <taxon>Metazoa</taxon>
        <taxon>Ecdysozoa</taxon>
        <taxon>Arthropoda</taxon>
        <taxon>Hexapoda</taxon>
        <taxon>Insecta</taxon>
        <taxon>Pterygota</taxon>
        <taxon>Neoptera</taxon>
        <taxon>Endopterygota</taxon>
        <taxon>Hymenoptera</taxon>
        <taxon>Apocrita</taxon>
        <taxon>Proctotrupomorpha</taxon>
        <taxon>Chalcidoidea</taxon>
        <taxon>Aphelinidae</taxon>
        <taxon>Aphelininae</taxon>
        <taxon>Eretmocerus</taxon>
    </lineage>
</organism>
<sequence>MSERTSQSKRGCNSCQPNFVYKRRLGLGQSHSFVREFGHRTYLEEMAFKILAITALVAYVNAGVLHHPGGPALYAAHQAPLAYAAPTVYQKTIDYEHDPHPQYTYSYDVHDASTGDSKTQSETRDGDVVAGQYSVVDPDGTKRIVDYTADPVNGFNAVVRKEPALVAAAPVVKYHHEPQLVAPAVHTVAAAPEHLAYQSAPAIVHTAYSSPLTYAAHSW</sequence>